<name>A0A914AYX2_PATMI</name>
<evidence type="ECO:0000313" key="3">
    <source>
        <dbReference type="Proteomes" id="UP000887568"/>
    </source>
</evidence>
<feature type="region of interest" description="Disordered" evidence="1">
    <location>
        <begin position="50"/>
        <end position="187"/>
    </location>
</feature>
<feature type="compositionally biased region" description="Polar residues" evidence="1">
    <location>
        <begin position="141"/>
        <end position="181"/>
    </location>
</feature>
<evidence type="ECO:0000256" key="1">
    <source>
        <dbReference type="SAM" id="MobiDB-lite"/>
    </source>
</evidence>
<evidence type="ECO:0000313" key="2">
    <source>
        <dbReference type="EnsemblMetazoa" id="XP_038069350.1"/>
    </source>
</evidence>
<dbReference type="OrthoDB" id="10069532at2759"/>
<organism evidence="2 3">
    <name type="scientific">Patiria miniata</name>
    <name type="common">Bat star</name>
    <name type="synonym">Asterina miniata</name>
    <dbReference type="NCBI Taxonomy" id="46514"/>
    <lineage>
        <taxon>Eukaryota</taxon>
        <taxon>Metazoa</taxon>
        <taxon>Echinodermata</taxon>
        <taxon>Eleutherozoa</taxon>
        <taxon>Asterozoa</taxon>
        <taxon>Asteroidea</taxon>
        <taxon>Valvatacea</taxon>
        <taxon>Valvatida</taxon>
        <taxon>Asterinidae</taxon>
        <taxon>Patiria</taxon>
    </lineage>
</organism>
<protein>
    <submittedName>
        <fullName evidence="2">Uncharacterized protein</fullName>
    </submittedName>
</protein>
<feature type="compositionally biased region" description="Low complexity" evidence="1">
    <location>
        <begin position="126"/>
        <end position="140"/>
    </location>
</feature>
<keyword evidence="3" id="KW-1185">Reference proteome</keyword>
<accession>A0A914AYX2</accession>
<sequence>MPIQAMYSYWPAHKTAERARKHEIPDADNWGRYKIRLLRETSDYEKAKIFARRAEDTSNVESDDEGPRRKRRPARLASSSSDVGADDSDLERQVVCRQVRKKKTDTGKNIPMPQAPRVVQSPLYGSKTSSNSSNHSPRASTTFGQSAVLTPRNHQASTTVTSHQESPSTSSGRRGATSESNLVIRKY</sequence>
<proteinExistence type="predicted"/>
<dbReference type="GeneID" id="119738517"/>
<dbReference type="AlphaFoldDB" id="A0A914AYX2"/>
<dbReference type="EnsemblMetazoa" id="XM_038213422.1">
    <property type="protein sequence ID" value="XP_038069350.1"/>
    <property type="gene ID" value="LOC119738517"/>
</dbReference>
<reference evidence="2" key="1">
    <citation type="submission" date="2022-11" db="UniProtKB">
        <authorList>
            <consortium name="EnsemblMetazoa"/>
        </authorList>
    </citation>
    <scope>IDENTIFICATION</scope>
</reference>
<dbReference type="RefSeq" id="XP_038069350.1">
    <property type="nucleotide sequence ID" value="XM_038213422.1"/>
</dbReference>
<dbReference type="Proteomes" id="UP000887568">
    <property type="component" value="Unplaced"/>
</dbReference>